<keyword evidence="2" id="KW-1185">Reference proteome</keyword>
<organism evidence="1 2">
    <name type="scientific">Litoreibacter arenae DSM 19593</name>
    <dbReference type="NCBI Taxonomy" id="1123360"/>
    <lineage>
        <taxon>Bacteria</taxon>
        <taxon>Pseudomonadati</taxon>
        <taxon>Pseudomonadota</taxon>
        <taxon>Alphaproteobacteria</taxon>
        <taxon>Rhodobacterales</taxon>
        <taxon>Roseobacteraceae</taxon>
        <taxon>Litoreibacter</taxon>
    </lineage>
</organism>
<dbReference type="AlphaFoldDB" id="S9RIC6"/>
<dbReference type="EMBL" id="AONI01000015">
    <property type="protein sequence ID" value="EPX77870.1"/>
    <property type="molecule type" value="Genomic_DNA"/>
</dbReference>
<dbReference type="PATRIC" id="fig|1123360.3.peg.3564"/>
<name>S9RIC6_9RHOB</name>
<accession>S9RIC6</accession>
<dbReference type="eggNOG" id="ENOG5032ZE4">
    <property type="taxonomic scope" value="Bacteria"/>
</dbReference>
<dbReference type="STRING" id="1123360.thalar_03597"/>
<evidence type="ECO:0000313" key="1">
    <source>
        <dbReference type="EMBL" id="EPX77870.1"/>
    </source>
</evidence>
<sequence length="106" mass="12008">MQMEISLHKVAQVVLFAHEMDRAENELRAFIDGLNEDEQAELVALMWIGRGSFDSGDWDEALMTARQEKITPTEDYLLGIPHLADHLENGAEMMGYDLSDAEEDLL</sequence>
<evidence type="ECO:0000313" key="2">
    <source>
        <dbReference type="Proteomes" id="UP000015351"/>
    </source>
</evidence>
<dbReference type="InterPro" id="IPR022254">
    <property type="entry name" value="DUF3775"/>
</dbReference>
<dbReference type="Proteomes" id="UP000015351">
    <property type="component" value="Unassembled WGS sequence"/>
</dbReference>
<protein>
    <recommendedName>
        <fullName evidence="3">DUF3775 domain-containing protein</fullName>
    </recommendedName>
</protein>
<proteinExistence type="predicted"/>
<dbReference type="Pfam" id="PF12616">
    <property type="entry name" value="DUF3775"/>
    <property type="match status" value="1"/>
</dbReference>
<evidence type="ECO:0008006" key="3">
    <source>
        <dbReference type="Google" id="ProtNLM"/>
    </source>
</evidence>
<gene>
    <name evidence="1" type="ORF">thalar_03597</name>
</gene>
<dbReference type="HOGENOM" id="CLU_122278_0_0_5"/>
<reference evidence="2" key="1">
    <citation type="journal article" date="2013" name="Stand. Genomic Sci.">
        <title>Genome sequence of the Litoreibacter arenae type strain (DSM 19593(T)), a member of the Roseobacter clade isolated from sea sand.</title>
        <authorList>
            <person name="Riedel T."/>
            <person name="Fiebig A."/>
            <person name="Petersen J."/>
            <person name="Gronow S."/>
            <person name="Kyrpides N.C."/>
            <person name="Goker M."/>
            <person name="Klenk H.P."/>
        </authorList>
    </citation>
    <scope>NUCLEOTIDE SEQUENCE [LARGE SCALE GENOMIC DNA]</scope>
    <source>
        <strain evidence="2">DSM 19593</strain>
    </source>
</reference>
<comment type="caution">
    <text evidence="1">The sequence shown here is derived from an EMBL/GenBank/DDBJ whole genome shotgun (WGS) entry which is preliminary data.</text>
</comment>